<proteinExistence type="predicted"/>
<keyword evidence="3" id="KW-1185">Reference proteome</keyword>
<feature type="region of interest" description="Disordered" evidence="1">
    <location>
        <begin position="193"/>
        <end position="221"/>
    </location>
</feature>
<feature type="compositionally biased region" description="Acidic residues" evidence="1">
    <location>
        <begin position="208"/>
        <end position="218"/>
    </location>
</feature>
<dbReference type="Proteomes" id="UP000622797">
    <property type="component" value="Unassembled WGS sequence"/>
</dbReference>
<dbReference type="AlphaFoldDB" id="A0A8H4XCX8"/>
<sequence length="265" mass="29078">MSIPSVSLVFESGINSIPSNPMEPNSLDALVRHQLEAASRELASARDEFNTTSPEQRQNIISDVGEYLAQTAQMWLSLTDRLVQGPHVTLAAEEAHEQSFNKTHMADLRPMATMDMNISKLGKIRDLAEKFSQDVQEVWRRKPEPGVVVSAPSYQTASSVPTIKSEQGVWIQPSVVKDDVDAGARSSQRTLLASQITDLSSPGGNGSDSDDSEEDEDEQFSKIDMEALKQRGKGSYYCPLGLRCDKGGVDKEGQLVLFDRNSSFA</sequence>
<dbReference type="OrthoDB" id="4826573at2759"/>
<evidence type="ECO:0000313" key="2">
    <source>
        <dbReference type="EMBL" id="KAF4970442.1"/>
    </source>
</evidence>
<gene>
    <name evidence="2" type="ORF">FSARC_2519</name>
</gene>
<protein>
    <submittedName>
        <fullName evidence="2">Uncharacterized protein</fullName>
    </submittedName>
</protein>
<evidence type="ECO:0000313" key="3">
    <source>
        <dbReference type="Proteomes" id="UP000622797"/>
    </source>
</evidence>
<comment type="caution">
    <text evidence="2">The sequence shown here is derived from an EMBL/GenBank/DDBJ whole genome shotgun (WGS) entry which is preliminary data.</text>
</comment>
<organism evidence="2 3">
    <name type="scientific">Fusarium sarcochroum</name>
    <dbReference type="NCBI Taxonomy" id="1208366"/>
    <lineage>
        <taxon>Eukaryota</taxon>
        <taxon>Fungi</taxon>
        <taxon>Dikarya</taxon>
        <taxon>Ascomycota</taxon>
        <taxon>Pezizomycotina</taxon>
        <taxon>Sordariomycetes</taxon>
        <taxon>Hypocreomycetidae</taxon>
        <taxon>Hypocreales</taxon>
        <taxon>Nectriaceae</taxon>
        <taxon>Fusarium</taxon>
        <taxon>Fusarium lateritium species complex</taxon>
    </lineage>
</organism>
<feature type="compositionally biased region" description="Polar residues" evidence="1">
    <location>
        <begin position="193"/>
        <end position="202"/>
    </location>
</feature>
<accession>A0A8H4XCX8</accession>
<reference evidence="2" key="2">
    <citation type="submission" date="2020-05" db="EMBL/GenBank/DDBJ databases">
        <authorList>
            <person name="Kim H.-S."/>
            <person name="Proctor R.H."/>
            <person name="Brown D.W."/>
        </authorList>
    </citation>
    <scope>NUCLEOTIDE SEQUENCE</scope>
    <source>
        <strain evidence="2">NRRL 20472</strain>
    </source>
</reference>
<dbReference type="EMBL" id="JABEXW010000121">
    <property type="protein sequence ID" value="KAF4970442.1"/>
    <property type="molecule type" value="Genomic_DNA"/>
</dbReference>
<reference evidence="2" key="1">
    <citation type="journal article" date="2020" name="BMC Genomics">
        <title>Correction to: Identification and distribution of gene clusters required for synthesis of sphingolipid metabolism inhibitors in diverse species of the filamentous fungus Fusarium.</title>
        <authorList>
            <person name="Kim H.S."/>
            <person name="Lohmar J.M."/>
            <person name="Busman M."/>
            <person name="Brown D.W."/>
            <person name="Naumann T.A."/>
            <person name="Divon H.H."/>
            <person name="Lysoe E."/>
            <person name="Uhlig S."/>
            <person name="Proctor R.H."/>
        </authorList>
    </citation>
    <scope>NUCLEOTIDE SEQUENCE</scope>
    <source>
        <strain evidence="2">NRRL 20472</strain>
    </source>
</reference>
<evidence type="ECO:0000256" key="1">
    <source>
        <dbReference type="SAM" id="MobiDB-lite"/>
    </source>
</evidence>
<name>A0A8H4XCX8_9HYPO</name>